<dbReference type="EMBL" id="CM010717">
    <property type="protein sequence ID" value="RZC56682.1"/>
    <property type="molecule type" value="Genomic_DNA"/>
</dbReference>
<keyword evidence="5" id="KW-0597">Phosphoprotein</keyword>
<dbReference type="Gramene" id="RZC56682">
    <property type="protein sequence ID" value="RZC56682"/>
    <property type="gene ID" value="C5167_015531"/>
</dbReference>
<name>A0A4Y7J9F3_PAPSO</name>
<comment type="catalytic activity">
    <reaction evidence="19">
        <text>L-seryl-[protein] + ATP = O-phospho-L-seryl-[protein] + ADP + H(+)</text>
        <dbReference type="Rhea" id="RHEA:17989"/>
        <dbReference type="Rhea" id="RHEA-COMP:9863"/>
        <dbReference type="Rhea" id="RHEA-COMP:11604"/>
        <dbReference type="ChEBI" id="CHEBI:15378"/>
        <dbReference type="ChEBI" id="CHEBI:29999"/>
        <dbReference type="ChEBI" id="CHEBI:30616"/>
        <dbReference type="ChEBI" id="CHEBI:83421"/>
        <dbReference type="ChEBI" id="CHEBI:456216"/>
        <dbReference type="EC" id="2.7.11.1"/>
    </reaction>
</comment>
<evidence type="ECO:0000256" key="19">
    <source>
        <dbReference type="ARBA" id="ARBA00048679"/>
    </source>
</evidence>
<organism evidence="22 23">
    <name type="scientific">Papaver somniferum</name>
    <name type="common">Opium poppy</name>
    <dbReference type="NCBI Taxonomy" id="3469"/>
    <lineage>
        <taxon>Eukaryota</taxon>
        <taxon>Viridiplantae</taxon>
        <taxon>Streptophyta</taxon>
        <taxon>Embryophyta</taxon>
        <taxon>Tracheophyta</taxon>
        <taxon>Spermatophyta</taxon>
        <taxon>Magnoliopsida</taxon>
        <taxon>Ranunculales</taxon>
        <taxon>Papaveraceae</taxon>
        <taxon>Papaveroideae</taxon>
        <taxon>Papaver</taxon>
    </lineage>
</organism>
<evidence type="ECO:0000256" key="4">
    <source>
        <dbReference type="ARBA" id="ARBA00022527"/>
    </source>
</evidence>
<comment type="catalytic activity">
    <reaction evidence="18">
        <text>L-threonyl-[protein] + ATP = O-phospho-L-threonyl-[protein] + ADP + H(+)</text>
        <dbReference type="Rhea" id="RHEA:46608"/>
        <dbReference type="Rhea" id="RHEA-COMP:11060"/>
        <dbReference type="Rhea" id="RHEA-COMP:11605"/>
        <dbReference type="ChEBI" id="CHEBI:15378"/>
        <dbReference type="ChEBI" id="CHEBI:30013"/>
        <dbReference type="ChEBI" id="CHEBI:30616"/>
        <dbReference type="ChEBI" id="CHEBI:61977"/>
        <dbReference type="ChEBI" id="CHEBI:456216"/>
        <dbReference type="EC" id="2.7.11.1"/>
    </reaction>
</comment>
<evidence type="ECO:0000256" key="1">
    <source>
        <dbReference type="ARBA" id="ARBA00004162"/>
    </source>
</evidence>
<keyword evidence="12" id="KW-0418">Kinase</keyword>
<dbReference type="SUPFAM" id="SSF52058">
    <property type="entry name" value="L domain-like"/>
    <property type="match status" value="2"/>
</dbReference>
<dbReference type="Pfam" id="PF00560">
    <property type="entry name" value="LRR_1"/>
    <property type="match status" value="5"/>
</dbReference>
<keyword evidence="14" id="KW-1133">Transmembrane helix</keyword>
<evidence type="ECO:0000256" key="3">
    <source>
        <dbReference type="ARBA" id="ARBA00022475"/>
    </source>
</evidence>
<proteinExistence type="predicted"/>
<dbReference type="FunFam" id="1.10.510.10:FF:000358">
    <property type="entry name" value="Putative leucine-rich repeat receptor-like serine/threonine-protein kinase"/>
    <property type="match status" value="1"/>
</dbReference>
<dbReference type="STRING" id="3469.A0A4Y7J9F3"/>
<evidence type="ECO:0000256" key="6">
    <source>
        <dbReference type="ARBA" id="ARBA00022614"/>
    </source>
</evidence>
<dbReference type="GO" id="GO:0005886">
    <property type="term" value="C:plasma membrane"/>
    <property type="evidence" value="ECO:0007669"/>
    <property type="project" value="UniProtKB-SubCell"/>
</dbReference>
<dbReference type="FunFam" id="3.80.10.10:FF:000095">
    <property type="entry name" value="LRR receptor-like serine/threonine-protein kinase GSO1"/>
    <property type="match status" value="2"/>
</dbReference>
<accession>A0A4Y7J9F3</accession>
<evidence type="ECO:0000256" key="13">
    <source>
        <dbReference type="ARBA" id="ARBA00022840"/>
    </source>
</evidence>
<keyword evidence="7" id="KW-0808">Transferase</keyword>
<evidence type="ECO:0000256" key="9">
    <source>
        <dbReference type="ARBA" id="ARBA00022729"/>
    </source>
</evidence>
<keyword evidence="3" id="KW-1003">Cell membrane</keyword>
<keyword evidence="17" id="KW-0325">Glycoprotein</keyword>
<dbReference type="InterPro" id="IPR008271">
    <property type="entry name" value="Ser/Thr_kinase_AS"/>
</dbReference>
<keyword evidence="9" id="KW-0732">Signal</keyword>
<keyword evidence="23" id="KW-1185">Reference proteome</keyword>
<dbReference type="Gene3D" id="1.10.510.10">
    <property type="entry name" value="Transferase(Phosphotransferase) domain 1"/>
    <property type="match status" value="1"/>
</dbReference>
<keyword evidence="4" id="KW-0723">Serine/threonine-protein kinase</keyword>
<evidence type="ECO:0000256" key="2">
    <source>
        <dbReference type="ARBA" id="ARBA00012513"/>
    </source>
</evidence>
<sequence length="681" mass="73615">MLVENAARSCMQPPPSKQSHRLESTLNGSDSLYLTNNSLQGEIPNNLTSCTKLIYLFLTGNQLTGKLPTQLGSLAKLVVLELSLNYFEGAIPSSLSNMSALIVISLSSSNLYGNIPSEIGKLSRLEFFQVSGNNLSGTIPAQLFNISSIYLFAAADNQLHGSIPSNLGNTLPNLRTLALGGNVFSGSLPSSISNVSRLSQLDFSRNRFTGDVPPNLGSLQDLVRLSLGENQLGTGEADDLIFFTSLSNCSHLEVLALTGNNLSGQLPDSIASLSTKLTKLYMGGNRVFGKIAPGIENLVSLNGLAMENNLLTGSIPVFIGKLPNLVIAAMSGNQLSGQMPSNICNSTRLEEIYCDRNRLQDQIPPNLGNCPKLRVLNLAQNQLSDTVRPQLIGLSSLSVKLDLSWNLLTRVIPPFLESIEGIKNLDLSSNCLSGEVPKQGIFDNISAFSILGNNNLCGGISLLHLPSCPTPAAKKHSKEFPSMRLLLIIFAASYSFSFGENKRERLDIAIDVASALDYLHHHCQRPIVHRDLKPSNILLDNNMNGHVSDFGHAKFLGGVAISVESEYHTTSTSVGIRGAVGYAAPEYGMGREVSTNGDVYSYGILLLEMFTGRRPTDDMFKDGSSLHTFAKTSLLTNQVMQIIDPDILLVPLHLQGNDDSNNDDYNKEEELISGEMATRVC</sequence>
<comment type="subcellular location">
    <subcellularLocation>
        <location evidence="1">Cell membrane</location>
        <topology evidence="1">Single-pass membrane protein</topology>
    </subcellularLocation>
</comment>
<reference evidence="22 23" key="1">
    <citation type="journal article" date="2018" name="Science">
        <title>The opium poppy genome and morphinan production.</title>
        <authorList>
            <person name="Guo L."/>
            <person name="Winzer T."/>
            <person name="Yang X."/>
            <person name="Li Y."/>
            <person name="Ning Z."/>
            <person name="He Z."/>
            <person name="Teodor R."/>
            <person name="Lu Y."/>
            <person name="Bowser T.A."/>
            <person name="Graham I.A."/>
            <person name="Ye K."/>
        </authorList>
    </citation>
    <scope>NUCLEOTIDE SEQUENCE [LARGE SCALE GENOMIC DNA]</scope>
    <source>
        <strain evidence="23">cv. HN1</strain>
        <tissue evidence="22">Leaves</tissue>
    </source>
</reference>
<evidence type="ECO:0000256" key="20">
    <source>
        <dbReference type="SAM" id="MobiDB-lite"/>
    </source>
</evidence>
<dbReference type="SUPFAM" id="SSF56112">
    <property type="entry name" value="Protein kinase-like (PK-like)"/>
    <property type="match status" value="1"/>
</dbReference>
<evidence type="ECO:0000256" key="7">
    <source>
        <dbReference type="ARBA" id="ARBA00022679"/>
    </source>
</evidence>
<dbReference type="EC" id="2.7.11.1" evidence="2"/>
<evidence type="ECO:0000256" key="10">
    <source>
        <dbReference type="ARBA" id="ARBA00022737"/>
    </source>
</evidence>
<keyword evidence="13" id="KW-0067">ATP-binding</keyword>
<dbReference type="PROSITE" id="PS00108">
    <property type="entry name" value="PROTEIN_KINASE_ST"/>
    <property type="match status" value="1"/>
</dbReference>
<feature type="domain" description="Protein kinase" evidence="21">
    <location>
        <begin position="386"/>
        <end position="681"/>
    </location>
</feature>
<keyword evidence="11" id="KW-0547">Nucleotide-binding</keyword>
<dbReference type="PROSITE" id="PS50011">
    <property type="entry name" value="PROTEIN_KINASE_DOM"/>
    <property type="match status" value="1"/>
</dbReference>
<keyword evidence="10" id="KW-0677">Repeat</keyword>
<feature type="region of interest" description="Disordered" evidence="20">
    <location>
        <begin position="1"/>
        <end position="23"/>
    </location>
</feature>
<dbReference type="Pfam" id="PF00069">
    <property type="entry name" value="Pkinase"/>
    <property type="match status" value="1"/>
</dbReference>
<evidence type="ECO:0000256" key="16">
    <source>
        <dbReference type="ARBA" id="ARBA00023170"/>
    </source>
</evidence>
<keyword evidence="6" id="KW-0433">Leucine-rich repeat</keyword>
<evidence type="ECO:0000256" key="8">
    <source>
        <dbReference type="ARBA" id="ARBA00022692"/>
    </source>
</evidence>
<keyword evidence="8" id="KW-0812">Transmembrane</keyword>
<dbReference type="AlphaFoldDB" id="A0A4Y7J9F3"/>
<dbReference type="SMART" id="SM00220">
    <property type="entry name" value="S_TKc"/>
    <property type="match status" value="1"/>
</dbReference>
<dbReference type="GO" id="GO:0005524">
    <property type="term" value="F:ATP binding"/>
    <property type="evidence" value="ECO:0007669"/>
    <property type="project" value="UniProtKB-KW"/>
</dbReference>
<dbReference type="GO" id="GO:0004674">
    <property type="term" value="F:protein serine/threonine kinase activity"/>
    <property type="evidence" value="ECO:0007669"/>
    <property type="project" value="UniProtKB-KW"/>
</dbReference>
<dbReference type="PANTHER" id="PTHR27008">
    <property type="entry name" value="OS04G0122200 PROTEIN"/>
    <property type="match status" value="1"/>
</dbReference>
<dbReference type="InterPro" id="IPR001611">
    <property type="entry name" value="Leu-rich_rpt"/>
</dbReference>
<dbReference type="InterPro" id="IPR000719">
    <property type="entry name" value="Prot_kinase_dom"/>
</dbReference>
<evidence type="ECO:0000256" key="12">
    <source>
        <dbReference type="ARBA" id="ARBA00022777"/>
    </source>
</evidence>
<gene>
    <name evidence="22" type="ORF">C5167_015531</name>
</gene>
<evidence type="ECO:0000256" key="5">
    <source>
        <dbReference type="ARBA" id="ARBA00022553"/>
    </source>
</evidence>
<dbReference type="InterPro" id="IPR032675">
    <property type="entry name" value="LRR_dom_sf"/>
</dbReference>
<evidence type="ECO:0000256" key="14">
    <source>
        <dbReference type="ARBA" id="ARBA00022989"/>
    </source>
</evidence>
<dbReference type="InterPro" id="IPR011009">
    <property type="entry name" value="Kinase-like_dom_sf"/>
</dbReference>
<evidence type="ECO:0000256" key="18">
    <source>
        <dbReference type="ARBA" id="ARBA00047899"/>
    </source>
</evidence>
<evidence type="ECO:0000256" key="17">
    <source>
        <dbReference type="ARBA" id="ARBA00023180"/>
    </source>
</evidence>
<keyword evidence="15" id="KW-0472">Membrane</keyword>
<evidence type="ECO:0000313" key="23">
    <source>
        <dbReference type="Proteomes" id="UP000316621"/>
    </source>
</evidence>
<evidence type="ECO:0000256" key="15">
    <source>
        <dbReference type="ARBA" id="ARBA00023136"/>
    </source>
</evidence>
<dbReference type="InterPro" id="IPR051809">
    <property type="entry name" value="Plant_receptor-like_S/T_kinase"/>
</dbReference>
<dbReference type="PANTHER" id="PTHR27008:SF499">
    <property type="entry name" value="OS06G0581500 PROTEIN"/>
    <property type="match status" value="1"/>
</dbReference>
<protein>
    <recommendedName>
        <fullName evidence="2">non-specific serine/threonine protein kinase</fullName>
        <ecNumber evidence="2">2.7.11.1</ecNumber>
    </recommendedName>
</protein>
<evidence type="ECO:0000313" key="22">
    <source>
        <dbReference type="EMBL" id="RZC56682.1"/>
    </source>
</evidence>
<keyword evidence="16" id="KW-0675">Receptor</keyword>
<evidence type="ECO:0000256" key="11">
    <source>
        <dbReference type="ARBA" id="ARBA00022741"/>
    </source>
</evidence>
<dbReference type="Proteomes" id="UP000316621">
    <property type="component" value="Chromosome 3"/>
</dbReference>
<evidence type="ECO:0000259" key="21">
    <source>
        <dbReference type="PROSITE" id="PS50011"/>
    </source>
</evidence>
<dbReference type="Gene3D" id="3.80.10.10">
    <property type="entry name" value="Ribonuclease Inhibitor"/>
    <property type="match status" value="2"/>
</dbReference>